<feature type="transmembrane region" description="Helical" evidence="7">
    <location>
        <begin position="324"/>
        <end position="348"/>
    </location>
</feature>
<feature type="transmembrane region" description="Helical" evidence="7">
    <location>
        <begin position="219"/>
        <end position="237"/>
    </location>
</feature>
<dbReference type="Pfam" id="PF06027">
    <property type="entry name" value="SLC35F"/>
    <property type="match status" value="1"/>
</dbReference>
<comment type="caution">
    <text evidence="8">The sequence shown here is derived from an EMBL/GenBank/DDBJ whole genome shotgun (WGS) entry which is preliminary data.</text>
</comment>
<evidence type="ECO:0000256" key="1">
    <source>
        <dbReference type="ARBA" id="ARBA00004141"/>
    </source>
</evidence>
<dbReference type="EMBL" id="JBAHYK010000030">
    <property type="protein sequence ID" value="KAL0580468.1"/>
    <property type="molecule type" value="Genomic_DNA"/>
</dbReference>
<feature type="transmembrane region" description="Helical" evidence="7">
    <location>
        <begin position="381"/>
        <end position="400"/>
    </location>
</feature>
<evidence type="ECO:0000256" key="6">
    <source>
        <dbReference type="ARBA" id="ARBA00023136"/>
    </source>
</evidence>
<dbReference type="PANTHER" id="PTHR14233">
    <property type="entry name" value="DUF914-RELATED"/>
    <property type="match status" value="1"/>
</dbReference>
<proteinExistence type="inferred from homology"/>
<comment type="subcellular location">
    <subcellularLocation>
        <location evidence="1">Membrane</location>
        <topology evidence="1">Multi-pass membrane protein</topology>
    </subcellularLocation>
</comment>
<evidence type="ECO:0000313" key="8">
    <source>
        <dbReference type="EMBL" id="KAL0580468.1"/>
    </source>
</evidence>
<evidence type="ECO:0008006" key="10">
    <source>
        <dbReference type="Google" id="ProtNLM"/>
    </source>
</evidence>
<keyword evidence="5 7" id="KW-1133">Transmembrane helix</keyword>
<organism evidence="8 9">
    <name type="scientific">Marasmius crinis-equi</name>
    <dbReference type="NCBI Taxonomy" id="585013"/>
    <lineage>
        <taxon>Eukaryota</taxon>
        <taxon>Fungi</taxon>
        <taxon>Dikarya</taxon>
        <taxon>Basidiomycota</taxon>
        <taxon>Agaricomycotina</taxon>
        <taxon>Agaricomycetes</taxon>
        <taxon>Agaricomycetidae</taxon>
        <taxon>Agaricales</taxon>
        <taxon>Marasmiineae</taxon>
        <taxon>Marasmiaceae</taxon>
        <taxon>Marasmius</taxon>
    </lineage>
</organism>
<comment type="similarity">
    <text evidence="2">Belongs to the SLC35F solute transporter family.</text>
</comment>
<keyword evidence="9" id="KW-1185">Reference proteome</keyword>
<dbReference type="InterPro" id="IPR009262">
    <property type="entry name" value="SLC35_F1/F2/F6"/>
</dbReference>
<feature type="transmembrane region" description="Helical" evidence="7">
    <location>
        <begin position="293"/>
        <end position="312"/>
    </location>
</feature>
<gene>
    <name evidence="8" type="ORF">V5O48_001538</name>
</gene>
<protein>
    <recommendedName>
        <fullName evidence="10">DUF914-domain-containing protein</fullName>
    </recommendedName>
</protein>
<evidence type="ECO:0000313" key="9">
    <source>
        <dbReference type="Proteomes" id="UP001465976"/>
    </source>
</evidence>
<reference evidence="8 9" key="1">
    <citation type="submission" date="2024-02" db="EMBL/GenBank/DDBJ databases">
        <title>A draft genome for the cacao thread blight pathogen Marasmius crinis-equi.</title>
        <authorList>
            <person name="Cohen S.P."/>
            <person name="Baruah I.K."/>
            <person name="Amoako-Attah I."/>
            <person name="Bukari Y."/>
            <person name="Meinhardt L.W."/>
            <person name="Bailey B.A."/>
        </authorList>
    </citation>
    <scope>NUCLEOTIDE SEQUENCE [LARGE SCALE GENOMIC DNA]</scope>
    <source>
        <strain evidence="8 9">GH-76</strain>
    </source>
</reference>
<evidence type="ECO:0000256" key="3">
    <source>
        <dbReference type="ARBA" id="ARBA00022448"/>
    </source>
</evidence>
<sequence>MTIFLSALSSPDHPKFTAAVCWFTIPQKRNMRNSIEDQKIDAPDIPPGLDARSVKSDIESAHGEVEGRKRLPIDYSSPGAFFHSVGLRFSMMWTKRFVLSLLAGQVVSLCITCTNVTTTELGKRGWALPTTQSMFLYFTLFLIYTPYTLYKYGFRGWAEMVFRDGWKYFILAAADVEGNFMVVKAYQYTDLLSCMLLDAWAIPACIFFTWLWMRTRYHWTQLLGVFICLGGLGMLVGSDVISGKTAGGPPLNRAKGDGFMIAGATLYGFTNATEELFVRKRPLYEASIASRNVVGQLGMWGIIISACQVGGLEVHDFKNHVWNGAVAGLIIAYTTGMLILYTVAPILYRMASSAYYNLSIISADFYGLLFGLFLYHYDPYWLYFISFAVTILGLITYFWWAAPEDQGELVAQAPEYVQRRREKLQGPQKIVGNV</sequence>
<evidence type="ECO:0000256" key="4">
    <source>
        <dbReference type="ARBA" id="ARBA00022692"/>
    </source>
</evidence>
<dbReference type="PANTHER" id="PTHR14233:SF4">
    <property type="entry name" value="SOLUTE CARRIER FAMILY 35 MEMBER F2"/>
    <property type="match status" value="1"/>
</dbReference>
<accession>A0ABR3FYU4</accession>
<evidence type="ECO:0000256" key="2">
    <source>
        <dbReference type="ARBA" id="ARBA00007863"/>
    </source>
</evidence>
<keyword evidence="3" id="KW-0813">Transport</keyword>
<feature type="transmembrane region" description="Helical" evidence="7">
    <location>
        <begin position="130"/>
        <end position="150"/>
    </location>
</feature>
<feature type="transmembrane region" description="Helical" evidence="7">
    <location>
        <begin position="97"/>
        <end position="118"/>
    </location>
</feature>
<feature type="transmembrane region" description="Helical" evidence="7">
    <location>
        <begin position="355"/>
        <end position="375"/>
    </location>
</feature>
<evidence type="ECO:0000256" key="5">
    <source>
        <dbReference type="ARBA" id="ARBA00022989"/>
    </source>
</evidence>
<dbReference type="Proteomes" id="UP001465976">
    <property type="component" value="Unassembled WGS sequence"/>
</dbReference>
<evidence type="ECO:0000256" key="7">
    <source>
        <dbReference type="SAM" id="Phobius"/>
    </source>
</evidence>
<keyword evidence="6 7" id="KW-0472">Membrane</keyword>
<keyword evidence="4 7" id="KW-0812">Transmembrane</keyword>
<name>A0ABR3FYU4_9AGAR</name>
<dbReference type="InterPro" id="IPR052221">
    <property type="entry name" value="SLC35F_Transporter"/>
</dbReference>
<feature type="transmembrane region" description="Helical" evidence="7">
    <location>
        <begin position="191"/>
        <end position="213"/>
    </location>
</feature>